<dbReference type="SUPFAM" id="SSF54373">
    <property type="entry name" value="FAD-linked reductases, C-terminal domain"/>
    <property type="match status" value="1"/>
</dbReference>
<dbReference type="RefSeq" id="WP_343946165.1">
    <property type="nucleotide sequence ID" value="NZ_BAAAHP010000250.1"/>
</dbReference>
<keyword evidence="1" id="KW-0560">Oxidoreductase</keyword>
<protein>
    <submittedName>
        <fullName evidence="3">D-amino acid dehydrogenase</fullName>
    </submittedName>
</protein>
<comment type="caution">
    <text evidence="3">The sequence shown here is derived from an EMBL/GenBank/DDBJ whole genome shotgun (WGS) entry which is preliminary data.</text>
</comment>
<gene>
    <name evidence="3" type="ORF">GCM10009559_70950</name>
</gene>
<dbReference type="Gene3D" id="3.50.50.60">
    <property type="entry name" value="FAD/NAD(P)-binding domain"/>
    <property type="match status" value="2"/>
</dbReference>
<reference evidence="4" key="1">
    <citation type="journal article" date="2019" name="Int. J. Syst. Evol. Microbiol.">
        <title>The Global Catalogue of Microorganisms (GCM) 10K type strain sequencing project: providing services to taxonomists for standard genome sequencing and annotation.</title>
        <authorList>
            <consortium name="The Broad Institute Genomics Platform"/>
            <consortium name="The Broad Institute Genome Sequencing Center for Infectious Disease"/>
            <person name="Wu L."/>
            <person name="Ma J."/>
        </authorList>
    </citation>
    <scope>NUCLEOTIDE SEQUENCE [LARGE SCALE GENOMIC DNA]</scope>
    <source>
        <strain evidence="4">JCM 11117</strain>
    </source>
</reference>
<sequence>MDVPDRPPRRVVVVGAGMVGLATAWFLQEHGAEVAVLDRSGVGAGASWGNAGYLAPVMAVPLPEPGLLREGLRGLPDPTAPLHLSPRLRPATLEFLLRFAARSTSAAWREGMRALTPLDRAALAAFDELAAGGVTAPTHEAPVLIGFPPDTADAALRHELDGVRAAGQEVRLSVVPDVGPPFSDRITTVLRLDGQRHIDPGGYLACLAESVRARGGRVAGGTRVRAIRFGPGGLQVETWAHPPEQADAVVVATGAWLPELARPLGVRVPVQAGRGYSFSAGVREPWTQPVYLPAARVALTPLGDRVRVAGTMEIADRDAPFDGRRLDAIVRSVAPYLRGVDLADVRDPWVGPRPLTPDGLPLVGPTRMPGVHVAGGHGMWGVTLGPVTGKLLARQVMTGRPVPELAPFHPLRGRSGRAA</sequence>
<dbReference type="InterPro" id="IPR006076">
    <property type="entry name" value="FAD-dep_OxRdtase"/>
</dbReference>
<evidence type="ECO:0000313" key="4">
    <source>
        <dbReference type="Proteomes" id="UP001499967"/>
    </source>
</evidence>
<name>A0ABP3YVI6_9PSEU</name>
<dbReference type="EMBL" id="BAAAHP010000250">
    <property type="protein sequence ID" value="GAA0903366.1"/>
    <property type="molecule type" value="Genomic_DNA"/>
</dbReference>
<evidence type="ECO:0000256" key="1">
    <source>
        <dbReference type="ARBA" id="ARBA00023002"/>
    </source>
</evidence>
<accession>A0ABP3YVI6</accession>
<evidence type="ECO:0000313" key="3">
    <source>
        <dbReference type="EMBL" id="GAA0903366.1"/>
    </source>
</evidence>
<evidence type="ECO:0000259" key="2">
    <source>
        <dbReference type="Pfam" id="PF01266"/>
    </source>
</evidence>
<dbReference type="PANTHER" id="PTHR13847">
    <property type="entry name" value="SARCOSINE DEHYDROGENASE-RELATED"/>
    <property type="match status" value="1"/>
</dbReference>
<dbReference type="Proteomes" id="UP001499967">
    <property type="component" value="Unassembled WGS sequence"/>
</dbReference>
<dbReference type="InterPro" id="IPR036188">
    <property type="entry name" value="FAD/NAD-bd_sf"/>
</dbReference>
<feature type="domain" description="FAD dependent oxidoreductase" evidence="2">
    <location>
        <begin position="10"/>
        <end position="394"/>
    </location>
</feature>
<dbReference type="Pfam" id="PF01266">
    <property type="entry name" value="DAO"/>
    <property type="match status" value="1"/>
</dbReference>
<dbReference type="SUPFAM" id="SSF51971">
    <property type="entry name" value="Nucleotide-binding domain"/>
    <property type="match status" value="1"/>
</dbReference>
<organism evidence="3 4">
    <name type="scientific">Pseudonocardia zijingensis</name>
    <dbReference type="NCBI Taxonomy" id="153376"/>
    <lineage>
        <taxon>Bacteria</taxon>
        <taxon>Bacillati</taxon>
        <taxon>Actinomycetota</taxon>
        <taxon>Actinomycetes</taxon>
        <taxon>Pseudonocardiales</taxon>
        <taxon>Pseudonocardiaceae</taxon>
        <taxon>Pseudonocardia</taxon>
    </lineage>
</organism>
<dbReference type="PANTHER" id="PTHR13847:SF289">
    <property type="entry name" value="GLYCINE OXIDASE"/>
    <property type="match status" value="1"/>
</dbReference>
<keyword evidence="4" id="KW-1185">Reference proteome</keyword>
<dbReference type="Gene3D" id="3.30.9.10">
    <property type="entry name" value="D-Amino Acid Oxidase, subunit A, domain 2"/>
    <property type="match status" value="1"/>
</dbReference>
<proteinExistence type="predicted"/>